<accession>A0A2G9FWF0</accession>
<feature type="signal peptide" evidence="1">
    <location>
        <begin position="1"/>
        <end position="31"/>
    </location>
</feature>
<dbReference type="Proteomes" id="UP000231279">
    <property type="component" value="Unassembled WGS sequence"/>
</dbReference>
<reference evidence="3" key="1">
    <citation type="journal article" date="2018" name="Gigascience">
        <title>Genome assembly of the Pink Ipe (Handroanthus impetiginosus, Bignoniaceae), a highly valued, ecologically keystone Neotropical timber forest tree.</title>
        <authorList>
            <person name="Silva-Junior O.B."/>
            <person name="Grattapaglia D."/>
            <person name="Novaes E."/>
            <person name="Collevatti R.G."/>
        </authorList>
    </citation>
    <scope>NUCLEOTIDE SEQUENCE [LARGE SCALE GENOMIC DNA]</scope>
    <source>
        <strain evidence="3">cv. UFG-1</strain>
    </source>
</reference>
<sequence>MAAPPAGNPKPMAIILVFSAIVLFSVTSAAAGPEPPPQWRRSSIETCVRLLFDPPPQPPPKLKVILCRDLLRTIITSFKITGKLSPEYLEAIKKLPKYKNNPSGLKKFLCGLSPSKEIGCQK</sequence>
<evidence type="ECO:0000313" key="3">
    <source>
        <dbReference type="Proteomes" id="UP000231279"/>
    </source>
</evidence>
<keyword evidence="1" id="KW-0732">Signal</keyword>
<keyword evidence="3" id="KW-1185">Reference proteome</keyword>
<name>A0A2G9FWF0_9LAMI</name>
<proteinExistence type="predicted"/>
<evidence type="ECO:0000313" key="2">
    <source>
        <dbReference type="EMBL" id="PIM97019.1"/>
    </source>
</evidence>
<comment type="caution">
    <text evidence="2">The sequence shown here is derived from an EMBL/GenBank/DDBJ whole genome shotgun (WGS) entry which is preliminary data.</text>
</comment>
<dbReference type="OrthoDB" id="923390at2759"/>
<organism evidence="2 3">
    <name type="scientific">Handroanthus impetiginosus</name>
    <dbReference type="NCBI Taxonomy" id="429701"/>
    <lineage>
        <taxon>Eukaryota</taxon>
        <taxon>Viridiplantae</taxon>
        <taxon>Streptophyta</taxon>
        <taxon>Embryophyta</taxon>
        <taxon>Tracheophyta</taxon>
        <taxon>Spermatophyta</taxon>
        <taxon>Magnoliopsida</taxon>
        <taxon>eudicotyledons</taxon>
        <taxon>Gunneridae</taxon>
        <taxon>Pentapetalae</taxon>
        <taxon>asterids</taxon>
        <taxon>lamiids</taxon>
        <taxon>Lamiales</taxon>
        <taxon>Bignoniaceae</taxon>
        <taxon>Crescentiina</taxon>
        <taxon>Tabebuia alliance</taxon>
        <taxon>Handroanthus</taxon>
    </lineage>
</organism>
<protein>
    <submittedName>
        <fullName evidence="2">Uncharacterized protein</fullName>
    </submittedName>
</protein>
<feature type="chain" id="PRO_5013742101" evidence="1">
    <location>
        <begin position="32"/>
        <end position="122"/>
    </location>
</feature>
<evidence type="ECO:0000256" key="1">
    <source>
        <dbReference type="SAM" id="SignalP"/>
    </source>
</evidence>
<gene>
    <name evidence="2" type="ORF">CDL12_30519</name>
</gene>
<dbReference type="AlphaFoldDB" id="A0A2G9FWF0"/>
<dbReference type="EMBL" id="NKXS01011699">
    <property type="protein sequence ID" value="PIM97019.1"/>
    <property type="molecule type" value="Genomic_DNA"/>
</dbReference>